<feature type="domain" description="Ig-like" evidence="9">
    <location>
        <begin position="3847"/>
        <end position="3936"/>
    </location>
</feature>
<protein>
    <submittedName>
        <fullName evidence="10">Titin</fullName>
    </submittedName>
</protein>
<feature type="domain" description="Ig-like" evidence="9">
    <location>
        <begin position="3376"/>
        <end position="3464"/>
    </location>
</feature>
<dbReference type="InterPro" id="IPR036179">
    <property type="entry name" value="Ig-like_dom_sf"/>
</dbReference>
<dbReference type="SUPFAM" id="SSF48726">
    <property type="entry name" value="Immunoglobulin"/>
    <property type="match status" value="66"/>
</dbReference>
<feature type="domain" description="Ig-like" evidence="9">
    <location>
        <begin position="4694"/>
        <end position="4783"/>
    </location>
</feature>
<feature type="domain" description="Ig-like" evidence="9">
    <location>
        <begin position="5444"/>
        <end position="5532"/>
    </location>
</feature>
<feature type="domain" description="Ig-like" evidence="9">
    <location>
        <begin position="3093"/>
        <end position="3182"/>
    </location>
</feature>
<feature type="domain" description="Ig-like" evidence="9">
    <location>
        <begin position="722"/>
        <end position="810"/>
    </location>
</feature>
<dbReference type="GO" id="GO:0005737">
    <property type="term" value="C:cytoplasm"/>
    <property type="evidence" value="ECO:0007669"/>
    <property type="project" value="UniProtKB-SubCell"/>
</dbReference>
<evidence type="ECO:0000256" key="2">
    <source>
        <dbReference type="ARBA" id="ARBA00004496"/>
    </source>
</evidence>
<feature type="domain" description="Ig-like" evidence="9">
    <location>
        <begin position="2251"/>
        <end position="2339"/>
    </location>
</feature>
<feature type="domain" description="Ig-like" evidence="9">
    <location>
        <begin position="4975"/>
        <end position="5064"/>
    </location>
</feature>
<evidence type="ECO:0000256" key="4">
    <source>
        <dbReference type="ARBA" id="ARBA00022490"/>
    </source>
</evidence>
<keyword evidence="7" id="KW-0539">Nucleus</keyword>
<dbReference type="FunFam" id="2.60.40.10:FF:000050">
    <property type="entry name" value="Titin isoform B"/>
    <property type="match status" value="3"/>
</dbReference>
<feature type="domain" description="Ig-like" evidence="9">
    <location>
        <begin position="103"/>
        <end position="186"/>
    </location>
</feature>
<feature type="domain" description="Ig-like" evidence="9">
    <location>
        <begin position="3186"/>
        <end position="3277"/>
    </location>
</feature>
<dbReference type="FunFam" id="2.60.40.10:FF:000147">
    <property type="entry name" value="Myosin light chain kinase"/>
    <property type="match status" value="1"/>
</dbReference>
<evidence type="ECO:0000256" key="5">
    <source>
        <dbReference type="ARBA" id="ARBA00022737"/>
    </source>
</evidence>
<feature type="domain" description="Ig-like" evidence="9">
    <location>
        <begin position="1596"/>
        <end position="1684"/>
    </location>
</feature>
<dbReference type="FunFam" id="2.60.40.10:FF:000218">
    <property type="entry name" value="titin isoform X1"/>
    <property type="match status" value="8"/>
</dbReference>
<feature type="domain" description="Ig-like" evidence="9">
    <location>
        <begin position="4317"/>
        <end position="4405"/>
    </location>
</feature>
<feature type="domain" description="Ig-like" evidence="9">
    <location>
        <begin position="3658"/>
        <end position="3746"/>
    </location>
</feature>
<dbReference type="Gene3D" id="2.60.40.10">
    <property type="entry name" value="Immunoglobulins"/>
    <property type="match status" value="66"/>
</dbReference>
<feature type="domain" description="Ig-like" evidence="9">
    <location>
        <begin position="2061"/>
        <end position="2150"/>
    </location>
</feature>
<keyword evidence="5" id="KW-0677">Repeat</keyword>
<dbReference type="FunFam" id="2.60.40.10:FF:001116">
    <property type="entry name" value="Titin novex-3"/>
    <property type="match status" value="1"/>
</dbReference>
<keyword evidence="6" id="KW-1015">Disulfide bond</keyword>
<feature type="domain" description="Ig-like" evidence="9">
    <location>
        <begin position="2158"/>
        <end position="2246"/>
    </location>
</feature>
<dbReference type="SMART" id="SM00409">
    <property type="entry name" value="IG"/>
    <property type="match status" value="66"/>
</dbReference>
<feature type="domain" description="Ig-like" evidence="9">
    <location>
        <begin position="2720"/>
        <end position="2808"/>
    </location>
</feature>
<feature type="domain" description="Ig-like" evidence="9">
    <location>
        <begin position="5540"/>
        <end position="5630"/>
    </location>
</feature>
<dbReference type="InterPro" id="IPR003598">
    <property type="entry name" value="Ig_sub2"/>
</dbReference>
<feature type="domain" description="Ig-like" evidence="9">
    <location>
        <begin position="1314"/>
        <end position="1390"/>
    </location>
</feature>
<reference evidence="10" key="3">
    <citation type="submission" date="2025-09" db="UniProtKB">
        <authorList>
            <consortium name="Ensembl"/>
        </authorList>
    </citation>
    <scope>IDENTIFICATION</scope>
</reference>
<dbReference type="FunFam" id="2.60.40.10:FF:001500">
    <property type="entry name" value="Titin a"/>
    <property type="match status" value="1"/>
</dbReference>
<dbReference type="FunFam" id="2.60.40.10:FF:000792">
    <property type="entry name" value="titin isoform X1"/>
    <property type="match status" value="1"/>
</dbReference>
<feature type="domain" description="Ig-like" evidence="9">
    <location>
        <begin position="939"/>
        <end position="1027"/>
    </location>
</feature>
<feature type="domain" description="Ig-like" evidence="9">
    <location>
        <begin position="6216"/>
        <end position="6311"/>
    </location>
</feature>
<feature type="domain" description="Ig-like" evidence="9">
    <location>
        <begin position="1034"/>
        <end position="1122"/>
    </location>
</feature>
<feature type="domain" description="Ig-like" evidence="9">
    <location>
        <begin position="2813"/>
        <end position="2903"/>
    </location>
</feature>
<feature type="domain" description="Ig-like" evidence="9">
    <location>
        <begin position="4502"/>
        <end position="4591"/>
    </location>
</feature>
<feature type="domain" description="Ig-like" evidence="9">
    <location>
        <begin position="3754"/>
        <end position="3842"/>
    </location>
</feature>
<feature type="domain" description="Ig-like" evidence="9">
    <location>
        <begin position="5068"/>
        <end position="5159"/>
    </location>
</feature>
<evidence type="ECO:0000256" key="6">
    <source>
        <dbReference type="ARBA" id="ARBA00023157"/>
    </source>
</evidence>
<dbReference type="GO" id="GO:0005634">
    <property type="term" value="C:nucleus"/>
    <property type="evidence" value="ECO:0007669"/>
    <property type="project" value="UniProtKB-SubCell"/>
</dbReference>
<evidence type="ECO:0000259" key="9">
    <source>
        <dbReference type="PROSITE" id="PS50835"/>
    </source>
</evidence>
<feature type="domain" description="Ig-like" evidence="9">
    <location>
        <begin position="827"/>
        <end position="915"/>
    </location>
</feature>
<feature type="domain" description="Ig-like" evidence="9">
    <location>
        <begin position="1407"/>
        <end position="1495"/>
    </location>
</feature>
<feature type="domain" description="Ig-like" evidence="9">
    <location>
        <begin position="1689"/>
        <end position="1777"/>
    </location>
</feature>
<feature type="domain" description="Ig-like" evidence="9">
    <location>
        <begin position="4788"/>
        <end position="4877"/>
    </location>
</feature>
<dbReference type="PROSITE" id="PS50835">
    <property type="entry name" value="IG_LIKE"/>
    <property type="match status" value="59"/>
</dbReference>
<feature type="domain" description="Ig-like" evidence="9">
    <location>
        <begin position="2438"/>
        <end position="2526"/>
    </location>
</feature>
<feature type="domain" description="Ig-like" evidence="9">
    <location>
        <begin position="1220"/>
        <end position="1309"/>
    </location>
</feature>
<feature type="domain" description="Ig-like" evidence="9">
    <location>
        <begin position="5635"/>
        <end position="5724"/>
    </location>
</feature>
<feature type="domain" description="Ig-like" evidence="9">
    <location>
        <begin position="4127"/>
        <end position="4218"/>
    </location>
</feature>
<evidence type="ECO:0000313" key="11">
    <source>
        <dbReference type="Proteomes" id="UP000694387"/>
    </source>
</evidence>
<dbReference type="Proteomes" id="UP000694387">
    <property type="component" value="Chromosome 4"/>
</dbReference>
<feature type="domain" description="Ig-like" evidence="9">
    <location>
        <begin position="1781"/>
        <end position="1859"/>
    </location>
</feature>
<dbReference type="FunFam" id="2.60.40.10:FF:001272">
    <property type="entry name" value="titin isoform X1"/>
    <property type="match status" value="1"/>
</dbReference>
<dbReference type="FunFam" id="2.60.40.10:FF:001089">
    <property type="entry name" value="Titin novex-3"/>
    <property type="match status" value="1"/>
</dbReference>
<feature type="domain" description="Ig-like" evidence="9">
    <location>
        <begin position="4599"/>
        <end position="4689"/>
    </location>
</feature>
<feature type="domain" description="Ig-like" evidence="9">
    <location>
        <begin position="4409"/>
        <end position="4498"/>
    </location>
</feature>
<dbReference type="InterPro" id="IPR003599">
    <property type="entry name" value="Ig_sub"/>
</dbReference>
<dbReference type="Pfam" id="PF18362">
    <property type="entry name" value="THB"/>
    <property type="match status" value="1"/>
</dbReference>
<dbReference type="InterPro" id="IPR013106">
    <property type="entry name" value="Ig_V-set"/>
</dbReference>
<dbReference type="FunFam" id="2.60.40.10:FF:001213">
    <property type="entry name" value="titin isoform X1"/>
    <property type="match status" value="1"/>
</dbReference>
<dbReference type="FunFam" id="2.60.40.10:FF:001082">
    <property type="entry name" value="Titin novex-3"/>
    <property type="match status" value="1"/>
</dbReference>
<dbReference type="FunFam" id="2.60.40.10:FF:001098">
    <property type="entry name" value="Titin novex-3"/>
    <property type="match status" value="1"/>
</dbReference>
<dbReference type="GeneTree" id="ENSGT01150000286978"/>
<feature type="domain" description="Ig-like" evidence="9">
    <location>
        <begin position="1876"/>
        <end position="1964"/>
    </location>
</feature>
<dbReference type="FunFam" id="2.60.40.10:FF:001804">
    <property type="entry name" value="Titin, isoform CRA_a"/>
    <property type="match status" value="1"/>
</dbReference>
<feature type="domain" description="Ig-like" evidence="9">
    <location>
        <begin position="5165"/>
        <end position="5253"/>
    </location>
</feature>
<feature type="domain" description="Ig-like" evidence="9">
    <location>
        <begin position="2344"/>
        <end position="2433"/>
    </location>
</feature>
<reference evidence="10" key="2">
    <citation type="submission" date="2025-08" db="UniProtKB">
        <authorList>
            <consortium name="Ensembl"/>
        </authorList>
    </citation>
    <scope>IDENTIFICATION</scope>
</reference>
<feature type="domain" description="Ig-like" evidence="9">
    <location>
        <begin position="2906"/>
        <end position="2996"/>
    </location>
</feature>
<feature type="domain" description="Ig-like" evidence="9">
    <location>
        <begin position="1969"/>
        <end position="2057"/>
    </location>
</feature>
<feature type="domain" description="Ig-like" evidence="9">
    <location>
        <begin position="4224"/>
        <end position="4312"/>
    </location>
</feature>
<dbReference type="Ensembl" id="ENSEAST00005061684.1">
    <property type="protein sequence ID" value="ENSEASP00005058138.1"/>
    <property type="gene ID" value="ENSEASG00005024097.1"/>
</dbReference>
<feature type="domain" description="Ig-like" evidence="9">
    <location>
        <begin position="3000"/>
        <end position="3088"/>
    </location>
</feature>
<organism evidence="10 11">
    <name type="scientific">Equus asinus</name>
    <name type="common">Donkey</name>
    <name type="synonym">Equus africanus asinus</name>
    <dbReference type="NCBI Taxonomy" id="9793"/>
    <lineage>
        <taxon>Eukaryota</taxon>
        <taxon>Metazoa</taxon>
        <taxon>Chordata</taxon>
        <taxon>Craniata</taxon>
        <taxon>Vertebrata</taxon>
        <taxon>Euteleostomi</taxon>
        <taxon>Mammalia</taxon>
        <taxon>Eutheria</taxon>
        <taxon>Laurasiatheria</taxon>
        <taxon>Perissodactyla</taxon>
        <taxon>Equidae</taxon>
        <taxon>Equus</taxon>
    </lineage>
</organism>
<dbReference type="InterPro" id="IPR013783">
    <property type="entry name" value="Ig-like_fold"/>
</dbReference>
<feature type="domain" description="Ig-like" evidence="9">
    <location>
        <begin position="5350"/>
        <end position="5439"/>
    </location>
</feature>
<dbReference type="InterPro" id="IPR007110">
    <property type="entry name" value="Ig-like_dom"/>
</dbReference>
<dbReference type="FunFam" id="2.60.40.10:FF:001342">
    <property type="entry name" value="titin isoform X1"/>
    <property type="match status" value="1"/>
</dbReference>
<comment type="subcellular location">
    <subcellularLocation>
        <location evidence="2">Cytoplasm</location>
    </subcellularLocation>
    <subcellularLocation>
        <location evidence="1">Nucleus</location>
    </subcellularLocation>
</comment>
<dbReference type="CDD" id="cd00096">
    <property type="entry name" value="Ig"/>
    <property type="match status" value="20"/>
</dbReference>
<keyword evidence="8" id="KW-0393">Immunoglobulin domain</keyword>
<proteinExistence type="inferred from homology"/>
<feature type="domain" description="Ig-like" evidence="9">
    <location>
        <begin position="5828"/>
        <end position="5917"/>
    </location>
</feature>
<evidence type="ECO:0000256" key="1">
    <source>
        <dbReference type="ARBA" id="ARBA00004123"/>
    </source>
</evidence>
<gene>
    <name evidence="10" type="primary">TTN</name>
</gene>
<dbReference type="SMART" id="SM00406">
    <property type="entry name" value="IGv"/>
    <property type="match status" value="18"/>
</dbReference>
<evidence type="ECO:0000256" key="3">
    <source>
        <dbReference type="ARBA" id="ARBA00006692"/>
    </source>
</evidence>
<feature type="domain" description="Ig-like" evidence="9">
    <location>
        <begin position="4034"/>
        <end position="4123"/>
    </location>
</feature>
<reference evidence="10 11" key="1">
    <citation type="journal article" date="2020" name="Nat. Commun.">
        <title>Donkey genomes provide new insights into domestication and selection for coat color.</title>
        <authorList>
            <person name="Wang"/>
            <person name="C."/>
            <person name="Li"/>
            <person name="H."/>
            <person name="Guo"/>
            <person name="Y."/>
            <person name="Huang"/>
            <person name="J."/>
            <person name="Sun"/>
            <person name="Y."/>
            <person name="Min"/>
            <person name="J."/>
            <person name="Wang"/>
            <person name="J."/>
            <person name="Fang"/>
            <person name="X."/>
            <person name="Zhao"/>
            <person name="Z."/>
            <person name="Wang"/>
            <person name="S."/>
            <person name="Zhang"/>
            <person name="Y."/>
            <person name="Liu"/>
            <person name="Q."/>
            <person name="Jiang"/>
            <person name="Q."/>
            <person name="Wang"/>
            <person name="X."/>
            <person name="Guo"/>
            <person name="Y."/>
            <person name="Yang"/>
            <person name="C."/>
            <person name="Wang"/>
            <person name="Y."/>
            <person name="Tian"/>
            <person name="F."/>
            <person name="Zhuang"/>
            <person name="G."/>
            <person name="Fan"/>
            <person name="Y."/>
            <person name="Gao"/>
            <person name="Q."/>
            <person name="Li"/>
            <person name="Y."/>
            <person name="Ju"/>
            <person name="Z."/>
            <person name="Li"/>
            <person name="J."/>
            <person name="Li"/>
            <person name="R."/>
            <person name="Hou"/>
            <person name="M."/>
            <person name="Yang"/>
            <person name="G."/>
            <person name="Liu"/>
            <person name="G."/>
            <person name="Liu"/>
            <person name="W."/>
            <person name="Guo"/>
            <person name="J."/>
            <person name="Pan"/>
            <person name="S."/>
            <person name="Fan"/>
            <person name="G."/>
            <person name="Zhang"/>
            <person name="W."/>
            <person name="Zhang"/>
            <person name="R."/>
            <person name="Yu"/>
            <person name="J."/>
            <person name="Zhang"/>
            <person name="X."/>
            <person name="Yin"/>
            <person name="Q."/>
            <person name="Ji"/>
            <person name="C."/>
            <person name="Jin"/>
            <person name="Y."/>
            <person name="Yue"/>
            <person name="G."/>
            <person name="Liu"/>
            <person name="M."/>
            <person name="Xu"/>
            <person name="J."/>
            <person name="Liu"/>
            <person name="S."/>
            <person name="Jordana"/>
            <person name="J."/>
            <person name="Noce"/>
            <person name="A."/>
            <person name="Amills"/>
            <person name="M."/>
            <person name="Wu"/>
            <person name="D.D."/>
            <person name="Li"/>
            <person name="S."/>
            <person name="Zhou"/>
            <person name="X. and Zhong"/>
            <person name="J."/>
        </authorList>
    </citation>
    <scope>NUCLEOTIDE SEQUENCE [LARGE SCALE GENOMIC DNA]</scope>
</reference>
<dbReference type="InterPro" id="IPR040849">
    <property type="entry name" value="MyBP-C_THB"/>
</dbReference>
<feature type="domain" description="Ig-like" evidence="9">
    <location>
        <begin position="1499"/>
        <end position="1588"/>
    </location>
</feature>
<dbReference type="PANTHER" id="PTHR47633:SF13">
    <property type="entry name" value="MYOPALLADIN"/>
    <property type="match status" value="1"/>
</dbReference>
<keyword evidence="11" id="KW-1185">Reference proteome</keyword>
<evidence type="ECO:0000256" key="8">
    <source>
        <dbReference type="ARBA" id="ARBA00023319"/>
    </source>
</evidence>
<evidence type="ECO:0000313" key="10">
    <source>
        <dbReference type="Ensembl" id="ENSEASP00005058138.1"/>
    </source>
</evidence>
<evidence type="ECO:0000256" key="7">
    <source>
        <dbReference type="ARBA" id="ARBA00023242"/>
    </source>
</evidence>
<feature type="domain" description="Ig-like" evidence="9">
    <location>
        <begin position="3468"/>
        <end position="3557"/>
    </location>
</feature>
<feature type="domain" description="Ig-like" evidence="9">
    <location>
        <begin position="3283"/>
        <end position="3371"/>
    </location>
</feature>
<feature type="domain" description="Ig-like" evidence="9">
    <location>
        <begin position="3941"/>
        <end position="4029"/>
    </location>
</feature>
<sequence length="6322" mass="697594">MVGRVETSCDLSVEKIKIIRGLRDLTCTETQNVVFEVELSHSGIDVLWNFKGKEIKPNAKYKIEAHGKIYKLTVLNMMKDDEGEYTFYAGENMTSGKLTVAGGAISKPLTDQTVAESQEAVFECEVANPDSEGEWLRDGKHLPLSKNIRSESDGHKRRLIIAASKLDDIGEYTYKVATSKTSAKLKVEAVKIKKTLKNLTVTETQDAVFTVTLTHPNVKGVQWIRNGVVLESNDKYDVSVKGTTYSLRIKNCAVSDESVYGFKLGRLGASARLHVETVKIIKKPRDVTALENATVAFEVSVSHDTVPVKWFHKNVEIKPSDKHRLVSERKVHKLMLQHISPSDAGEYTAVVGQLECKAKLFVETLHITKTMKNIEVPETKTASFECEVSHFNVPSMWLKNGVEIEMSEKFKIVVQGKLHQLLIMNTSTEDAAEYTFVCGNDQVSATLKVTPIMITSMLKDINAEEKDTITFEVTVNYEGISYKWLKNGVEIKSTDRCQMRTKKLTHSLNIRNVHFGDAAEYTFVAGKATSTATLYVEARHIEFRKHIKDIKVLEKKRAMFECEVSEPDITVQWMKDGQELQIVDRIKIQKEKYVHRLLIPSTRMSDAGQYTVVAGGNMSTANLFVEGRDVRIRSIKKEVQVIEKQRAVVEFEVNEDDVDAHWYKDGIEINFQIQERHQYVVERRIHRMFISETRHSDAGEYTFVAGRNRSSVTLYVNAPEPPQILQELQPVTVQSGKPARFCAVISGRPQPKISWYKEEQLLSTGFKCKFLHDGQEYTLLLIEAFPEDAAVYTCEAKNDYGVATTSASLSVEVPEVVSPDQEMPVYPPAIITPLQDTVTSEGQPARFQCSVSGTDLKVSWYSKDKKIKPSRFFRMTQFEDTYQLEIAEAYPEDEGTYTFAASNAMGQVSSTANLRLEAHESLLHERIEEQIEVEMKAAPVLRRRIEPLEVALGHLAKFTCEIQSAPNVRFQWFKAGRQIYDSDKYSIRSSKYVSSLEILRSQVVDCGEYTCKASNEYGSVSCTATLTVTEAYPPTFYSRPKSVTTFVGKAAKFLCTVLGTPVIETVWQKDGAALSPSPNCKISDAENKHILELSNLTIQDQGVYSCKASNKFGADICQAELIIIDKPHFIKELEPVQSAINKKIHLECQVDEDRKVTVTWKKDGQKLPPGKDFKIYFEDKIASLEIPLAKVKDSGTYVCTASNEAGSSSSSATVTIREPPSFVKKVEPSYLMLPGESARLHCKLKGSPVIQVTWFKNNKELNESNTIRMSFVNSEAVLDITDVKVEDSGSYSCEAVNDVGSDSCSAEIVVKEPPSFIKTLEPADIVRGSNALLQCEVAGTGPFEISWFKDKKQIRSSKKYRLFSQKSLVSLEIFAFNSADVGEYECVVANEVGKCGCLATHLLKEPPTFVKKVDDFTALAGQTVTLQAAVRGSEPISVTWMKGQEIIKEDGKIKMSFSNGVAVLIIPDVQISFGDRYTCLAENEAGSQTSVGELTVKEPAKIIERAELIQVTAGDPATLEYTVTGTPELKPKWYKDGRPLIASKKYRISFKNNVAQLKFYSAELHDSGQYTFEISNEVGSSSCETTFTVLDRDIAPFFTKPLRNVDSIVSGTCRLDCKIAGSLPMRVSWFKDGKEIASSDRYRIAFVEGTASLEISRVDMNDAGNFTCRATNSVGSKDSSGALIVQEPPSFVTKPASKDVLPNSAVCLKSTFQGSTPFTVRWFKGDKELVSGGSCYITKEALESSLELYAVKTSDSGTYTCKISNVAGSVECSANLFVKEPATFVEKLELSQLLKKGDTAELACKVTGTPPIKITWFVNDREIKESSKHRMSFVESSAVLRLTDVATEDSGEYMCEAQNEAGSDHCTGVLIVKEAPYFTKEFKPIEVLKEYDVMLLAEVAGTPPFEITWFKDNTTLRSGRKYKTLIQDQLVSLQILKFVAADAGEYQCRVTNEVGSSTCSARVTLREPPTFVKRIESTSSLRGGTAAFQATLKGSLPITVTWLKDNDEITEDENIRMTFENNVASLYLSGIEVKHDGKYVCQAKNDAGIQRCSALLSVKEPATITEEAVSIDVTQGDPATLQVKFSGTKEITAKWFKGGQELTLGQKYKISVTDTVSILKIISTEKKDSGEYTFEVQNDVGRSSCRASINVLDLIIPPSFTKKLKKMDSIKGSSIDLECIVAGSHPISIQWFKDDQEISASEKYKYSFHDNTAFLEISHLEGTDSGTYTCSATNKAGHNQCSGHLTVKEPPYFVEKPQSQDVNPNTRVQLKALVGGTAPMTIKWFKDNKELHSGAARSVWKDDTSTILELFSAKAADSGTYICQLSNDVGTVTSKVTLFVKEPPQFIKKPSPVLVLRNGQSTTFECQITGTPEIRVSWYLDGNEITAIRKHGISFVDGLATFQISGARVENSGTYVCEARNDAGTASCSIQLKVKEPPTFIRELQPVEVVKDSDVELECEVMGTSPFEVTWLKNNREIRSSKKYTLSDRVSVFYLHITKCDPSDTGEYQCIISNEGGSCSCSARVSLKEPPSFIKKIENVTTVLKSSATFQSTVAGSPPISVTWLKDDQILDEDDNVHISFVNNVATLQIRTVDNGHSGRYTCQAKNESGVERCYAFLLVQEPAQIIEKAKSVDVTEKDPVTLECVVAGTPELKVKWLKDGKQIVPSRYFSMSFENNVASFRIQSVMMQDSGQYTFKVENDFGSSSCDAYLRVLDQNIPPSFTKKLTKMDKVLGSSVHMECKVSGSLPISAQWFKDGKEISTSAKYRLVCHENTVSLEVNNLELEDTANYTCKVSNVAGDDACSGILTVKEPPSFLVKPERQQAIPDSTVEFKAVLKGTPPFKIKWFKDDVELVSGPKCFIGLEGSTSFLNLYSVDASKTGQYTCQVTNDVGSDSCTTLLFVTEPPKFVKKLEASKIVKAGDSARLECKITGSPEIRVVWYRNEHELPASDKYRMTFIDSVAVIQMNNLGTEDSGDFICEAQNPAGSTSCSTKVIVKEPPVFSSFPPVVETLKNTEVSLECELSGTPPFEVVWYKDKRQLRSSKKYKIVSKNFHASIHILNVETSDIGEYHCKAQNEVGSDTCICTVQLKEPPRFVSKLNSLTVVAGEPAELQASIEGTQPIYVQWLKEKEEVIRESENIRITLVENIATLQIARAEPANAGKYICQIKNDGGTRENMATLTVLEPAVIVEKAGSMTVTVGETCTLECKVAGTPELSVEWYKDGKLLTSSQKHKFSFYNKISSLKILSVEKQDAGTYTFQVQNNVGKSSCTAVVDVSDRTVPPSFTRRLKDTGGVLGASCILECKVAGSSPISVAWFHEKTKIVSGAKYQTTFSDNVCTLQLNSLDSSDMGNYTCVAANVAGSDECRAVLAVQEPPSFVKEPEPLEVLPGKNVTFTSVIRGTSPFKVGWFRGARELVKGDRCNIYFEDTVAELELFNVDISQSGEYTCVVSNNAGQTFCTTRLYVKEPAAFVKKLSDHSVEPGKSIILESTYTGTLPISVTWKKDGFNITPSEKCNIVTTEKTCLLEILNSTKRDAGQYSCEIENEAGKDVCEALVSTLEPPYFVTELEPLEASVGDSVSLQCQVAGTPEITVSWYKGDTKLRPTPEYRTYFTNNVATLVFNKVNIHDSGEYTCKAENSIGTASSKTIFRIQERQLPPSFARQLKDIEQTVGLPVTLTCRLNGSAPIQVSWYRDGVLLRDDENLQTSFVDNVATLKILQTDLSHSGQYSCSASNPLGTASSTARLTAREPKKSPFFDIKPVSIDVIAGESADFECHVTGAQPMRITWSKDNKEIRPGGNYTITCVGNTPHLRILKVGKGDSGQYTCQATNDVGKDMCSAQLSVKEPPKFVKKLEASKVAKQGESTQLECKISGSPEIKVLWFRNDSELHESWKYNMSFVNSVALLTINEASTEDSGDYICEAHNGVGDASCSTALTVKAPPVFTQKPSPVGALKGSDVVFQCEIAGTPPFEVVWVKDRKQVRSSKKFKITSKNFDTSLHILNLEASDVGEYHCKASNEVGSDTCVCTVKFQEPPRFVKKLSDTSTLVGDAVELRAVVEGFQPISVVWLKDKGEVIRESENTRISFIDNVATLQLGSPEASNSGKYVCQIKNDAGMRECSAVLTVLEPARIIEKPEPMTVTTGNPFALECVVTGTPELSTKWFKDGRELSGDSKHHITFVNKVASLKIPCAEMSDKGLYSFEVKNSVGKSNCTVSVHVSDRVIPPSFIRKLKDLNAILGSSAVLECRVAGSAPISVGWFQDGNEIISGPKCQSSFSENVCTLNLSSLEPSDTGVYTCVAANVAGSDECSAVLTVQEPPSFEQTPDSVEVLPGVSLTFTSIFRGTPPFKVKWFKGSRELVSGDSCTISLEDYVSELELFEVEPLQSGDYSCLVTNDAGSASCTTHLFVKEPATFVKRLADFSVETGSPIVLEATFTGTPPISVSWMKNEFPLSQSQNCSITMTEKSTILEILDSTIEDYAQYSCLIENEAGQDICDALVSVLEPPYFIEPLEHVEATIGEPTTLQCKVDGTPEIRISWYKEHTKLRSAPAYKMQFKNNVASLVINKVDHSDVGEYSCKAENSVGAVASSAVLVIKERKLPPSFARKLKDVHETLGFPVAFECRINGSEPLQVSWYKDGVLLKDDSNLQTSFVHNVATLQILQTNQSHVGQYNCSASNPLGTASSSAKLILSEHEVPPFFDLKPVSVDLALGESGSFKCHVTGTAPIKITWAKDNREIRPGGNYKMTLVENTATLTVLKVGKGDAGQYTCYASNVAGKDSCSAHLGVQEPPRFIKKLEPSRIVKQDEYTRYECKIGGSPEIKVLWYKDETEIQESSKFRMSFLDSVAVLEMHSLSVEDSGDYTCEARNAAGSASSSTSLKVKEPPIFHKKPHPVETLKGADVHLECELQGTPPFQVSWYKDKRELRSGKKYKIMSENFLTSIHILNVDAADIGEYQCKATNDVGSDTCAGSITLKAPPRFVKTLSDISTIVGEEVQLQTAIEGAEPISVVWFKDKGEVVRESDNIWISYSENIATLQFSRAEPANAGKYTCQVKNDAGMQECFATLSVLEPAAIVEKPESIQVTTGDTCTLECTVTGTPELSTKWFKDGKELTSDSKYKISFFNKVSGLKIINVAPGDSGVYSFEVQNPVGKDSCTASVRVSDRIVAPSFTRKLKETNGLSGSSVVMECKVYGSPPISVSWFHEGNEISSGRKYQTTLTDNTCALTVNLLEESDAGDYTCVATNMAGSDECSAPLTVREPPSFVQKPDAMDVLTGTNVTFTSIIKGTPPFMVSWFKGSSELVPGDRCNVSLEDSVAELELFDVDTMQSGEYTCIVSNEAGKASCTTHLHVKAPAKFVKRLNDYSIEKGKHLILEGTYTGTPPISVTWKKNGINIAPSQRCHITTTEKSAILEIPSSTVEDAGQYNCYIENASGKDSCSAQILILEPPYFVKQLEPVKVTVGDSASLQCQLAGTPEIGVSWYKGDTKLRPTATYKMHFKNNVATLVFNQVDVNDSGEYICRAENSVGEVSSSTFLTVQEQKLPPSFSRQLRDVQETVGLPVVFECAINGSEPISVSWYKDGKPLKDGPNVQTSFLDNVATLNIFKTDRSLAGQYSCTATNPIGSASSSARLILTEGKNPPFFDIPVAPVDAVVGESADFECHVTGTQPIKVGWAKDNREIRSGGNYQISFLENSAHLTILKVDKGDSGQYTCYAVNEVGKDSCTAQLNIKERLIPPSFTKKLSETVEETEGNSFRLEGRVAGSQPITVAWYKNNVEIHPTSNCEITFKNNTLLLQVKRAGMGDAGLYTCKVWNDAGSALCTSSIVIKEPQKPPVFDQHLTPVTVSEGEFVQLSCHVRGSEPIRIQWLKAGREIKPSDRCSFSFASGTAVLELKDVTKADSGDYVCKASNVAGSDTSKSKVTVKDKPAAVPAAKKAAVDGKLFFVSEPQSIRVVEKTTATFIAKVGGDPIPNVKWTKGKWRQLNQGGRIFIHQKGDEAKLEIRDTTKTDSGLYRCVAFNKHGEIESNVNLQVDERKKQEKIEGDLRAMLKKTPVLKKGAGEEEEIDIMELLKNVDPKEYEKYARMYGITDFRGLLQAFELLKQSQQEETHRLEIEEIEKSEKEEKEFEELVSFIQQRLSQTEPVTLIKDIENQTVLKDNDAVFEIDIKINYPEIKLSWYKGTEKLEPSDKFEISIDGDRHTLRVRNCQLKDQGNYRLVCGPHIASAKLTVIEPAWERHLQDVTLKEGQTCTMTCQFSVPNVKSEWFRNGRILKPQGRYKTEVEHKVHKLTIADVRAEDQGQYTCKYEDLETSAELSIEAEPIQFTKR</sequence>
<feature type="domain" description="Ig-like" evidence="9">
    <location>
        <begin position="2623"/>
        <end position="2712"/>
    </location>
</feature>
<feature type="domain" description="Ig-like" evidence="9">
    <location>
        <begin position="5732"/>
        <end position="5821"/>
    </location>
</feature>
<accession>A0A9L0K054</accession>
<feature type="domain" description="Ig-like" evidence="9">
    <location>
        <begin position="5258"/>
        <end position="5346"/>
    </location>
</feature>
<feature type="domain" description="Ig-like" evidence="9">
    <location>
        <begin position="1127"/>
        <end position="1215"/>
    </location>
</feature>
<dbReference type="FunFam" id="2.60.40.10:FF:001328">
    <property type="entry name" value="titin isoform X1"/>
    <property type="match status" value="1"/>
</dbReference>
<name>A0A9L0K054_EQUAS</name>
<dbReference type="Pfam" id="PF07679">
    <property type="entry name" value="I-set"/>
    <property type="match status" value="65"/>
</dbReference>
<dbReference type="SMART" id="SM00408">
    <property type="entry name" value="IGc2"/>
    <property type="match status" value="59"/>
</dbReference>
<feature type="domain" description="Ig-like" evidence="9">
    <location>
        <begin position="3561"/>
        <end position="3649"/>
    </location>
</feature>
<dbReference type="FunFam" id="2.60.40.10:FF:000022">
    <property type="entry name" value="Cardiac titin"/>
    <property type="match status" value="43"/>
</dbReference>
<keyword evidence="4" id="KW-0963">Cytoplasm</keyword>
<feature type="domain" description="Ig-like" evidence="9">
    <location>
        <begin position="2531"/>
        <end position="2609"/>
    </location>
</feature>
<dbReference type="PANTHER" id="PTHR47633">
    <property type="entry name" value="IMMUNOGLOBULIN"/>
    <property type="match status" value="1"/>
</dbReference>
<feature type="domain" description="Ig-like" evidence="9">
    <location>
        <begin position="4882"/>
        <end position="4970"/>
    </location>
</feature>
<feature type="domain" description="Ig-like" evidence="9">
    <location>
        <begin position="541"/>
        <end position="624"/>
    </location>
</feature>
<feature type="domain" description="Ig-like" evidence="9">
    <location>
        <begin position="5922"/>
        <end position="6026"/>
    </location>
</feature>
<comment type="similarity">
    <text evidence="3">Belongs to the protein kinase superfamily. CAMK Ser/Thr protein kinase family.</text>
</comment>
<dbReference type="InterPro" id="IPR013098">
    <property type="entry name" value="Ig_I-set"/>
</dbReference>